<sequence>MPTVKVEPKVWFSTERTFIHWAKLSTVFAATAAVMIASSSSAATDLCGLVVGFASLTLLFHACTKQWKRNRIFKSGGTQHVRVEEFADRFGAILLACSLTTVVFGLVAIPAMGL</sequence>
<protein>
    <recommendedName>
        <fullName evidence="8">DUF202 domain-containing protein</fullName>
    </recommendedName>
</protein>
<evidence type="ECO:0008006" key="8">
    <source>
        <dbReference type="Google" id="ProtNLM"/>
    </source>
</evidence>
<dbReference type="GO" id="GO:0012505">
    <property type="term" value="C:endomembrane system"/>
    <property type="evidence" value="ECO:0007669"/>
    <property type="project" value="UniProtKB-SubCell"/>
</dbReference>
<dbReference type="EMBL" id="CAJNDS010002191">
    <property type="protein sequence ID" value="CAE7365796.1"/>
    <property type="molecule type" value="Genomic_DNA"/>
</dbReference>
<evidence type="ECO:0000256" key="5">
    <source>
        <dbReference type="SAM" id="Phobius"/>
    </source>
</evidence>
<gene>
    <name evidence="6" type="ORF">SNAT2548_LOCUS19841</name>
</gene>
<reference evidence="6" key="1">
    <citation type="submission" date="2021-02" db="EMBL/GenBank/DDBJ databases">
        <authorList>
            <person name="Dougan E. K."/>
            <person name="Rhodes N."/>
            <person name="Thang M."/>
            <person name="Chan C."/>
        </authorList>
    </citation>
    <scope>NUCLEOTIDE SEQUENCE</scope>
</reference>
<keyword evidence="3 5" id="KW-1133">Transmembrane helix</keyword>
<feature type="transmembrane region" description="Helical" evidence="5">
    <location>
        <begin position="46"/>
        <end position="64"/>
    </location>
</feature>
<evidence type="ECO:0000313" key="7">
    <source>
        <dbReference type="Proteomes" id="UP000604046"/>
    </source>
</evidence>
<proteinExistence type="predicted"/>
<dbReference type="InterPro" id="IPR051572">
    <property type="entry name" value="VTC_Complex_Subunit"/>
</dbReference>
<keyword evidence="4 5" id="KW-0472">Membrane</keyword>
<organism evidence="6 7">
    <name type="scientific">Symbiodinium natans</name>
    <dbReference type="NCBI Taxonomy" id="878477"/>
    <lineage>
        <taxon>Eukaryota</taxon>
        <taxon>Sar</taxon>
        <taxon>Alveolata</taxon>
        <taxon>Dinophyceae</taxon>
        <taxon>Suessiales</taxon>
        <taxon>Symbiodiniaceae</taxon>
        <taxon>Symbiodinium</taxon>
    </lineage>
</organism>
<evidence type="ECO:0000313" key="6">
    <source>
        <dbReference type="EMBL" id="CAE7365796.1"/>
    </source>
</evidence>
<dbReference type="AlphaFoldDB" id="A0A812Q2C0"/>
<evidence type="ECO:0000256" key="1">
    <source>
        <dbReference type="ARBA" id="ARBA00004127"/>
    </source>
</evidence>
<evidence type="ECO:0000256" key="4">
    <source>
        <dbReference type="ARBA" id="ARBA00023136"/>
    </source>
</evidence>
<evidence type="ECO:0000256" key="2">
    <source>
        <dbReference type="ARBA" id="ARBA00022692"/>
    </source>
</evidence>
<dbReference type="OrthoDB" id="2243669at2759"/>
<dbReference type="PANTHER" id="PTHR46140">
    <property type="entry name" value="VACUOLAR TRANSPORTER CHAPERONE 1-RELATED"/>
    <property type="match status" value="1"/>
</dbReference>
<feature type="transmembrane region" description="Helical" evidence="5">
    <location>
        <begin position="90"/>
        <end position="112"/>
    </location>
</feature>
<dbReference type="Proteomes" id="UP000604046">
    <property type="component" value="Unassembled WGS sequence"/>
</dbReference>
<comment type="subcellular location">
    <subcellularLocation>
        <location evidence="1">Endomembrane system</location>
        <topology evidence="1">Multi-pass membrane protein</topology>
    </subcellularLocation>
</comment>
<name>A0A812Q2C0_9DINO</name>
<dbReference type="PANTHER" id="PTHR46140:SF1">
    <property type="entry name" value="VACUOLAR TRANSPORTER CHAPERONE COMPLEX SUBUNIT 4-RELATED"/>
    <property type="match status" value="1"/>
</dbReference>
<keyword evidence="7" id="KW-1185">Reference proteome</keyword>
<feature type="transmembrane region" description="Helical" evidence="5">
    <location>
        <begin position="21"/>
        <end position="40"/>
    </location>
</feature>
<evidence type="ECO:0000256" key="3">
    <source>
        <dbReference type="ARBA" id="ARBA00022989"/>
    </source>
</evidence>
<comment type="caution">
    <text evidence="6">The sequence shown here is derived from an EMBL/GenBank/DDBJ whole genome shotgun (WGS) entry which is preliminary data.</text>
</comment>
<accession>A0A812Q2C0</accession>
<keyword evidence="2 5" id="KW-0812">Transmembrane</keyword>